<accession>A0A857N4T3</accession>
<feature type="compositionally biased region" description="Gly residues" evidence="1">
    <location>
        <begin position="105"/>
        <end position="123"/>
    </location>
</feature>
<evidence type="ECO:0000256" key="1">
    <source>
        <dbReference type="SAM" id="MobiDB-lite"/>
    </source>
</evidence>
<name>A0A857N4T3_9BACT</name>
<dbReference type="AlphaFoldDB" id="A0A857N4T3"/>
<organism evidence="2 3">
    <name type="scientific">Candidatus Chazhemtobacterium aquaticus</name>
    <dbReference type="NCBI Taxonomy" id="2715735"/>
    <lineage>
        <taxon>Bacteria</taxon>
        <taxon>Candidatus Chazhemtobacteraceae</taxon>
        <taxon>Candidatus Chazhemtobacterium</taxon>
    </lineage>
</organism>
<dbReference type="KEGG" id="caqa:MICH65_0146"/>
<reference evidence="3" key="1">
    <citation type="journal article" date="2020" name="Microorganisms">
        <title>Complete Genome of a Member of a New Bacterial Lineage in the Microgenomates Group Reveals an Unusual Nucleotide Composition Disparity Between Two Strands of DNA and Limited Metabolic Potential.</title>
        <authorList>
            <person name="Kadnikov V.V."/>
            <person name="Mardanov A.V."/>
            <person name="Beletsky A.V."/>
            <person name="Karnachuk O.V."/>
            <person name="Ravin N.V."/>
        </authorList>
    </citation>
    <scope>NUCLEOTIDE SEQUENCE [LARGE SCALE GENOMIC DNA]</scope>
</reference>
<dbReference type="EMBL" id="CP047901">
    <property type="protein sequence ID" value="QHO63127.1"/>
    <property type="molecule type" value="Genomic_DNA"/>
</dbReference>
<dbReference type="Proteomes" id="UP000463983">
    <property type="component" value="Chromosome"/>
</dbReference>
<keyword evidence="3" id="KW-1185">Reference proteome</keyword>
<dbReference type="RefSeq" id="WP_161931525.1">
    <property type="nucleotide sequence ID" value="NZ_CP047901.1"/>
</dbReference>
<sequence length="123" mass="13548">MKKFAILTGVMAVVIGGVTLVPSAVEAYRGDPSVLGPNHTEERHEAMTTAFENQDYQSWKEQMQGRGRVTEVVTEENFARFAEAHRLALEGRTDEANQIRAELGLGQGQRNGDGQGRGYGKNR</sequence>
<gene>
    <name evidence="2" type="ORF">MICH65_0146</name>
</gene>
<evidence type="ECO:0000313" key="3">
    <source>
        <dbReference type="Proteomes" id="UP000463983"/>
    </source>
</evidence>
<proteinExistence type="predicted"/>
<protein>
    <submittedName>
        <fullName evidence="2">Uncharacterized protein</fullName>
    </submittedName>
</protein>
<evidence type="ECO:0000313" key="2">
    <source>
        <dbReference type="EMBL" id="QHO63127.1"/>
    </source>
</evidence>
<feature type="region of interest" description="Disordered" evidence="1">
    <location>
        <begin position="101"/>
        <end position="123"/>
    </location>
</feature>